<keyword evidence="1" id="KW-1133">Transmembrane helix</keyword>
<evidence type="ECO:0000313" key="2">
    <source>
        <dbReference type="EMBL" id="JAD96411.1"/>
    </source>
</evidence>
<accession>A0A0A9E8M0</accession>
<evidence type="ECO:0000256" key="1">
    <source>
        <dbReference type="SAM" id="Phobius"/>
    </source>
</evidence>
<keyword evidence="1" id="KW-0472">Membrane</keyword>
<dbReference type="EMBL" id="GBRH01201484">
    <property type="protein sequence ID" value="JAD96411.1"/>
    <property type="molecule type" value="Transcribed_RNA"/>
</dbReference>
<keyword evidence="1" id="KW-0812">Transmembrane</keyword>
<organism evidence="2">
    <name type="scientific">Arundo donax</name>
    <name type="common">Giant reed</name>
    <name type="synonym">Donax arundinaceus</name>
    <dbReference type="NCBI Taxonomy" id="35708"/>
    <lineage>
        <taxon>Eukaryota</taxon>
        <taxon>Viridiplantae</taxon>
        <taxon>Streptophyta</taxon>
        <taxon>Embryophyta</taxon>
        <taxon>Tracheophyta</taxon>
        <taxon>Spermatophyta</taxon>
        <taxon>Magnoliopsida</taxon>
        <taxon>Liliopsida</taxon>
        <taxon>Poales</taxon>
        <taxon>Poaceae</taxon>
        <taxon>PACMAD clade</taxon>
        <taxon>Arundinoideae</taxon>
        <taxon>Arundineae</taxon>
        <taxon>Arundo</taxon>
    </lineage>
</organism>
<proteinExistence type="predicted"/>
<sequence>MPTQAFSPLACFPWSCVIVLITFKPQFWANVLGIASNAKAAAS</sequence>
<reference evidence="2" key="2">
    <citation type="journal article" date="2015" name="Data Brief">
        <title>Shoot transcriptome of the giant reed, Arundo donax.</title>
        <authorList>
            <person name="Barrero R.A."/>
            <person name="Guerrero F.D."/>
            <person name="Moolhuijzen P."/>
            <person name="Goolsby J.A."/>
            <person name="Tidwell J."/>
            <person name="Bellgard S.E."/>
            <person name="Bellgard M.I."/>
        </authorList>
    </citation>
    <scope>NUCLEOTIDE SEQUENCE</scope>
    <source>
        <tissue evidence="2">Shoot tissue taken approximately 20 cm above the soil surface</tissue>
    </source>
</reference>
<protein>
    <submittedName>
        <fullName evidence="2">T-complex protein 1 subunit gamma</fullName>
    </submittedName>
</protein>
<name>A0A0A9E8M0_ARUDO</name>
<feature type="transmembrane region" description="Helical" evidence="1">
    <location>
        <begin position="6"/>
        <end position="23"/>
    </location>
</feature>
<reference evidence="2" key="1">
    <citation type="submission" date="2014-09" db="EMBL/GenBank/DDBJ databases">
        <authorList>
            <person name="Magalhaes I.L.F."/>
            <person name="Oliveira U."/>
            <person name="Santos F.R."/>
            <person name="Vidigal T.H.D.A."/>
            <person name="Brescovit A.D."/>
            <person name="Santos A.J."/>
        </authorList>
    </citation>
    <scope>NUCLEOTIDE SEQUENCE</scope>
    <source>
        <tissue evidence="2">Shoot tissue taken approximately 20 cm above the soil surface</tissue>
    </source>
</reference>
<dbReference type="AlphaFoldDB" id="A0A0A9E8M0"/>